<accession>A0A835QRA4</accession>
<dbReference type="EMBL" id="JADCNM010000006">
    <property type="protein sequence ID" value="KAG0478145.1"/>
    <property type="molecule type" value="Genomic_DNA"/>
</dbReference>
<gene>
    <name evidence="2" type="ORF">HPP92_012864</name>
</gene>
<comment type="caution">
    <text evidence="2">The sequence shown here is derived from an EMBL/GenBank/DDBJ whole genome shotgun (WGS) entry which is preliminary data.</text>
</comment>
<organism evidence="2 3">
    <name type="scientific">Vanilla planifolia</name>
    <name type="common">Vanilla</name>
    <dbReference type="NCBI Taxonomy" id="51239"/>
    <lineage>
        <taxon>Eukaryota</taxon>
        <taxon>Viridiplantae</taxon>
        <taxon>Streptophyta</taxon>
        <taxon>Embryophyta</taxon>
        <taxon>Tracheophyta</taxon>
        <taxon>Spermatophyta</taxon>
        <taxon>Magnoliopsida</taxon>
        <taxon>Liliopsida</taxon>
        <taxon>Asparagales</taxon>
        <taxon>Orchidaceae</taxon>
        <taxon>Vanilloideae</taxon>
        <taxon>Vanilleae</taxon>
        <taxon>Vanilla</taxon>
    </lineage>
</organism>
<feature type="region of interest" description="Disordered" evidence="1">
    <location>
        <begin position="1"/>
        <end position="28"/>
    </location>
</feature>
<dbReference type="Proteomes" id="UP000639772">
    <property type="component" value="Chromosome 6"/>
</dbReference>
<name>A0A835QRA4_VANPL</name>
<proteinExistence type="predicted"/>
<sequence length="99" mass="10733">MRDANREAETCVQQTAMESTEGVHEGNASSDVNFINNLHSATSTINLTFEQSGQAKLLHTAWNTSLASNPPFQQFAALPALTGQMQQVIHPFPQSGECT</sequence>
<evidence type="ECO:0000313" key="2">
    <source>
        <dbReference type="EMBL" id="KAG0478145.1"/>
    </source>
</evidence>
<dbReference type="OrthoDB" id="411372at2759"/>
<evidence type="ECO:0000256" key="1">
    <source>
        <dbReference type="SAM" id="MobiDB-lite"/>
    </source>
</evidence>
<reference evidence="2 3" key="1">
    <citation type="journal article" date="2020" name="Nat. Food">
        <title>A phased Vanilla planifolia genome enables genetic improvement of flavour and production.</title>
        <authorList>
            <person name="Hasing T."/>
            <person name="Tang H."/>
            <person name="Brym M."/>
            <person name="Khazi F."/>
            <person name="Huang T."/>
            <person name="Chambers A.H."/>
        </authorList>
    </citation>
    <scope>NUCLEOTIDE SEQUENCE [LARGE SCALE GENOMIC DNA]</scope>
    <source>
        <tissue evidence="2">Leaf</tissue>
    </source>
</reference>
<dbReference type="AlphaFoldDB" id="A0A835QRA4"/>
<evidence type="ECO:0000313" key="3">
    <source>
        <dbReference type="Proteomes" id="UP000639772"/>
    </source>
</evidence>
<protein>
    <submittedName>
        <fullName evidence="2">Uncharacterized protein</fullName>
    </submittedName>
</protein>